<evidence type="ECO:0000256" key="9">
    <source>
        <dbReference type="ARBA" id="ARBA00023242"/>
    </source>
</evidence>
<keyword evidence="7" id="KW-0238">DNA-binding</keyword>
<dbReference type="GO" id="GO:0000724">
    <property type="term" value="P:double-strand break repair via homologous recombination"/>
    <property type="evidence" value="ECO:0007669"/>
    <property type="project" value="TreeGrafter"/>
</dbReference>
<feature type="compositionally biased region" description="Basic and acidic residues" evidence="11">
    <location>
        <begin position="109"/>
        <end position="126"/>
    </location>
</feature>
<keyword evidence="3" id="KW-0540">Nuclease</keyword>
<dbReference type="GO" id="GO:0000110">
    <property type="term" value="C:nucleotide-excision repair factor 1 complex"/>
    <property type="evidence" value="ECO:0007669"/>
    <property type="project" value="TreeGrafter"/>
</dbReference>
<dbReference type="PANTHER" id="PTHR10150">
    <property type="entry name" value="DNA REPAIR ENDONUCLEASE XPF"/>
    <property type="match status" value="1"/>
</dbReference>
<dbReference type="FunFam" id="3.40.50.10130:FF:000002">
    <property type="entry name" value="DNA repair endonuclease XPF"/>
    <property type="match status" value="1"/>
</dbReference>
<dbReference type="GO" id="GO:0003684">
    <property type="term" value="F:damaged DNA binding"/>
    <property type="evidence" value="ECO:0007669"/>
    <property type="project" value="TreeGrafter"/>
</dbReference>
<keyword evidence="6" id="KW-0378">Hydrolase</keyword>
<dbReference type="Gene3D" id="3.40.50.10130">
    <property type="match status" value="1"/>
</dbReference>
<evidence type="ECO:0000256" key="11">
    <source>
        <dbReference type="SAM" id="MobiDB-lite"/>
    </source>
</evidence>
<dbReference type="InterPro" id="IPR011335">
    <property type="entry name" value="Restrct_endonuc-II-like"/>
</dbReference>
<dbReference type="PANTHER" id="PTHR10150:SF0">
    <property type="entry name" value="DNA REPAIR ENDONUCLEASE XPF"/>
    <property type="match status" value="1"/>
</dbReference>
<feature type="domain" description="ERCC4" evidence="12">
    <location>
        <begin position="159"/>
        <end position="239"/>
    </location>
</feature>
<keyword evidence="4" id="KW-0255">Endonuclease</keyword>
<gene>
    <name evidence="13" type="ORF">BLA29_008623</name>
</gene>
<dbReference type="SUPFAM" id="SSF52980">
    <property type="entry name" value="Restriction endonuclease-like"/>
    <property type="match status" value="1"/>
</dbReference>
<evidence type="ECO:0000256" key="6">
    <source>
        <dbReference type="ARBA" id="ARBA00022801"/>
    </source>
</evidence>
<dbReference type="GO" id="GO:1901255">
    <property type="term" value="P:nucleotide-excision repair involved in interstrand cross-link repair"/>
    <property type="evidence" value="ECO:0007669"/>
    <property type="project" value="TreeGrafter"/>
</dbReference>
<dbReference type="Proteomes" id="UP000194236">
    <property type="component" value="Unassembled WGS sequence"/>
</dbReference>
<evidence type="ECO:0000313" key="13">
    <source>
        <dbReference type="EMBL" id="OTF72059.1"/>
    </source>
</evidence>
<sequence length="312" mass="36234">DSHDSSIVRSQQLYQLHYYEWSDDDNCGIGLKHLLQTLRPQYVLIYEAEMCVIRQIELYQALYGRPDKPEIEVSFFIYDGSVEEQRYLRRLQVEKESFEKLIQEKSRLPNHKENEGIEGEHPDLVRGKPTLLHPDEQMEHSNTRSGGMNPPKKSSSNPRVLIDLREFRSALPSYIHKIGIDLIPVTLEIGDYIITSESCIERKAIPDLLKSLSDGRLYSQAQILTRHYRKPLLLIEFPEDSFSFNSRIWGNAFLCSQISKESRPDPLVQLSILIIQFPQLRLIWSPSPNFTANIINELKNGKEEPDEEKDII</sequence>
<proteinExistence type="inferred from homology"/>
<comment type="caution">
    <text evidence="13">The sequence shown here is derived from an EMBL/GenBank/DDBJ whole genome shotgun (WGS) entry which is preliminary data.</text>
</comment>
<feature type="non-terminal residue" evidence="13">
    <location>
        <position position="1"/>
    </location>
</feature>
<evidence type="ECO:0000256" key="8">
    <source>
        <dbReference type="ARBA" id="ARBA00023204"/>
    </source>
</evidence>
<dbReference type="EMBL" id="MUJZ01058138">
    <property type="protein sequence ID" value="OTF72059.1"/>
    <property type="molecule type" value="Genomic_DNA"/>
</dbReference>
<keyword evidence="5" id="KW-0227">DNA damage</keyword>
<dbReference type="SMART" id="SM00891">
    <property type="entry name" value="ERCC4"/>
    <property type="match status" value="1"/>
</dbReference>
<dbReference type="InterPro" id="IPR006166">
    <property type="entry name" value="ERCC4_domain"/>
</dbReference>
<evidence type="ECO:0000313" key="14">
    <source>
        <dbReference type="Proteomes" id="UP000194236"/>
    </source>
</evidence>
<dbReference type="GO" id="GO:0003697">
    <property type="term" value="F:single-stranded DNA binding"/>
    <property type="evidence" value="ECO:0007669"/>
    <property type="project" value="TreeGrafter"/>
</dbReference>
<keyword evidence="14" id="KW-1185">Reference proteome</keyword>
<dbReference type="Pfam" id="PF02732">
    <property type="entry name" value="ERCC4"/>
    <property type="match status" value="1"/>
</dbReference>
<name>A0A1Y3AU96_EURMA</name>
<reference evidence="13 14" key="1">
    <citation type="submission" date="2017-03" db="EMBL/GenBank/DDBJ databases">
        <title>Genome Survey of Euroglyphus maynei.</title>
        <authorList>
            <person name="Arlian L.G."/>
            <person name="Morgan M.S."/>
            <person name="Rider S.D."/>
        </authorList>
    </citation>
    <scope>NUCLEOTIDE SEQUENCE [LARGE SCALE GENOMIC DNA]</scope>
    <source>
        <strain evidence="13">Arlian Lab</strain>
        <tissue evidence="13">Whole body</tissue>
    </source>
</reference>
<dbReference type="CDD" id="cd20078">
    <property type="entry name" value="XPF_nuclease_XPF_euk"/>
    <property type="match status" value="1"/>
</dbReference>
<protein>
    <recommendedName>
        <fullName evidence="10">DNA repair endonuclease XPF</fullName>
    </recommendedName>
</protein>
<dbReference type="GO" id="GO:0000712">
    <property type="term" value="P:resolution of meiotic recombination intermediates"/>
    <property type="evidence" value="ECO:0007669"/>
    <property type="project" value="TreeGrafter"/>
</dbReference>
<organism evidence="13 14">
    <name type="scientific">Euroglyphus maynei</name>
    <name type="common">Mayne's house dust mite</name>
    <dbReference type="NCBI Taxonomy" id="6958"/>
    <lineage>
        <taxon>Eukaryota</taxon>
        <taxon>Metazoa</taxon>
        <taxon>Ecdysozoa</taxon>
        <taxon>Arthropoda</taxon>
        <taxon>Chelicerata</taxon>
        <taxon>Arachnida</taxon>
        <taxon>Acari</taxon>
        <taxon>Acariformes</taxon>
        <taxon>Sarcoptiformes</taxon>
        <taxon>Astigmata</taxon>
        <taxon>Psoroptidia</taxon>
        <taxon>Analgoidea</taxon>
        <taxon>Pyroglyphidae</taxon>
        <taxon>Pyroglyphinae</taxon>
        <taxon>Euroglyphus</taxon>
    </lineage>
</organism>
<comment type="subcellular location">
    <subcellularLocation>
        <location evidence="1">Nucleus</location>
    </subcellularLocation>
</comment>
<feature type="non-terminal residue" evidence="13">
    <location>
        <position position="312"/>
    </location>
</feature>
<accession>A0A1Y3AU96</accession>
<evidence type="ECO:0000256" key="4">
    <source>
        <dbReference type="ARBA" id="ARBA00022759"/>
    </source>
</evidence>
<evidence type="ECO:0000256" key="5">
    <source>
        <dbReference type="ARBA" id="ARBA00022763"/>
    </source>
</evidence>
<evidence type="ECO:0000256" key="10">
    <source>
        <dbReference type="ARBA" id="ARBA00072370"/>
    </source>
</evidence>
<keyword evidence="8" id="KW-0234">DNA repair</keyword>
<evidence type="ECO:0000259" key="12">
    <source>
        <dbReference type="SMART" id="SM00891"/>
    </source>
</evidence>
<evidence type="ECO:0000256" key="2">
    <source>
        <dbReference type="ARBA" id="ARBA00010015"/>
    </source>
</evidence>
<feature type="region of interest" description="Disordered" evidence="11">
    <location>
        <begin position="109"/>
        <end position="157"/>
    </location>
</feature>
<dbReference type="OrthoDB" id="361020at2759"/>
<comment type="similarity">
    <text evidence="2">Belongs to the XPF family.</text>
</comment>
<evidence type="ECO:0000256" key="1">
    <source>
        <dbReference type="ARBA" id="ARBA00004123"/>
    </source>
</evidence>
<evidence type="ECO:0000256" key="3">
    <source>
        <dbReference type="ARBA" id="ARBA00022722"/>
    </source>
</evidence>
<feature type="compositionally biased region" description="Basic and acidic residues" evidence="11">
    <location>
        <begin position="133"/>
        <end position="142"/>
    </location>
</feature>
<dbReference type="AlphaFoldDB" id="A0A1Y3AU96"/>
<dbReference type="GO" id="GO:0000014">
    <property type="term" value="F:single-stranded DNA endodeoxyribonuclease activity"/>
    <property type="evidence" value="ECO:0007669"/>
    <property type="project" value="TreeGrafter"/>
</dbReference>
<keyword evidence="9" id="KW-0539">Nucleus</keyword>
<evidence type="ECO:0000256" key="7">
    <source>
        <dbReference type="ARBA" id="ARBA00023125"/>
    </source>
</evidence>
<dbReference type="InterPro" id="IPR047520">
    <property type="entry name" value="XPF_nuclease"/>
</dbReference>